<feature type="binding site" evidence="9">
    <location>
        <position position="123"/>
    </location>
    <ligand>
        <name>L-aspartate</name>
        <dbReference type="ChEBI" id="CHEBI:29991"/>
    </ligand>
</feature>
<feature type="binding site" evidence="9">
    <location>
        <position position="119"/>
    </location>
    <ligand>
        <name>L-aspartate</name>
        <dbReference type="ChEBI" id="CHEBI:29991"/>
    </ligand>
</feature>
<name>A0A920CCX0_9BACL</name>
<dbReference type="PANTHER" id="PTHR11587:SF2">
    <property type="entry name" value="ARGININOSUCCINATE SYNTHASE"/>
    <property type="match status" value="1"/>
</dbReference>
<keyword evidence="7 9" id="KW-0547">Nucleotide-binding</keyword>
<feature type="binding site" evidence="9">
    <location>
        <begin position="9"/>
        <end position="17"/>
    </location>
    <ligand>
        <name>ATP</name>
        <dbReference type="ChEBI" id="CHEBI:30616"/>
    </ligand>
</feature>
<dbReference type="AlphaFoldDB" id="A0A920CCX0"/>
<dbReference type="NCBIfam" id="TIGR00032">
    <property type="entry name" value="argG"/>
    <property type="match status" value="1"/>
</dbReference>
<dbReference type="GO" id="GO:0000053">
    <property type="term" value="P:argininosuccinate metabolic process"/>
    <property type="evidence" value="ECO:0007669"/>
    <property type="project" value="TreeGrafter"/>
</dbReference>
<comment type="pathway">
    <text evidence="1 9">Amino-acid biosynthesis; L-arginine biosynthesis; L-arginine from L-ornithine and carbamoyl phosphate: step 2/3.</text>
</comment>
<dbReference type="InterPro" id="IPR014729">
    <property type="entry name" value="Rossmann-like_a/b/a_fold"/>
</dbReference>
<dbReference type="CDD" id="cd01999">
    <property type="entry name" value="ASS"/>
    <property type="match status" value="1"/>
</dbReference>
<evidence type="ECO:0000256" key="8">
    <source>
        <dbReference type="ARBA" id="ARBA00022840"/>
    </source>
</evidence>
<keyword evidence="5 9" id="KW-0436">Ligase</keyword>
<dbReference type="InterPro" id="IPR048268">
    <property type="entry name" value="Arginosuc_syn_C"/>
</dbReference>
<keyword evidence="4 9" id="KW-0055">Arginine biosynthesis</keyword>
<dbReference type="EMBL" id="BORR01000001">
    <property type="protein sequence ID" value="GIO35186.1"/>
    <property type="molecule type" value="Genomic_DNA"/>
</dbReference>
<feature type="binding site" evidence="9">
    <location>
        <position position="124"/>
    </location>
    <ligand>
        <name>L-aspartate</name>
        <dbReference type="ChEBI" id="CHEBI:29991"/>
    </ligand>
</feature>
<dbReference type="InterPro" id="IPR001518">
    <property type="entry name" value="Arginosuc_synth"/>
</dbReference>
<comment type="caution">
    <text evidence="12">The sequence shown here is derived from an EMBL/GenBank/DDBJ whole genome shotgun (WGS) entry which is preliminary data.</text>
</comment>
<dbReference type="NCBIfam" id="NF001770">
    <property type="entry name" value="PRK00509.1"/>
    <property type="match status" value="1"/>
</dbReference>
<evidence type="ECO:0000256" key="1">
    <source>
        <dbReference type="ARBA" id="ARBA00004967"/>
    </source>
</evidence>
<dbReference type="PROSITE" id="PS00564">
    <property type="entry name" value="ARGININOSUCCIN_SYN_1"/>
    <property type="match status" value="1"/>
</dbReference>
<dbReference type="GO" id="GO:0004055">
    <property type="term" value="F:argininosuccinate synthase activity"/>
    <property type="evidence" value="ECO:0007669"/>
    <property type="project" value="UniProtKB-UniRule"/>
</dbReference>
<dbReference type="EC" id="6.3.4.5" evidence="3 9"/>
<comment type="subunit">
    <text evidence="2 9">Homotetramer.</text>
</comment>
<organism evidence="12 13">
    <name type="scientific">Paenibacillus antibioticophila</name>
    <dbReference type="NCBI Taxonomy" id="1274374"/>
    <lineage>
        <taxon>Bacteria</taxon>
        <taxon>Bacillati</taxon>
        <taxon>Bacillota</taxon>
        <taxon>Bacilli</taxon>
        <taxon>Bacillales</taxon>
        <taxon>Paenibacillaceae</taxon>
        <taxon>Paenibacillus</taxon>
    </lineage>
</organism>
<feature type="binding site" evidence="9">
    <location>
        <position position="117"/>
    </location>
    <ligand>
        <name>ATP</name>
        <dbReference type="ChEBI" id="CHEBI:30616"/>
    </ligand>
</feature>
<evidence type="ECO:0000256" key="4">
    <source>
        <dbReference type="ARBA" id="ARBA00022571"/>
    </source>
</evidence>
<evidence type="ECO:0000256" key="9">
    <source>
        <dbReference type="HAMAP-Rule" id="MF_00005"/>
    </source>
</evidence>
<keyword evidence="8 9" id="KW-0067">ATP-binding</keyword>
<dbReference type="FunFam" id="3.90.1260.10:FF:000007">
    <property type="entry name" value="Argininosuccinate synthase"/>
    <property type="match status" value="1"/>
</dbReference>
<evidence type="ECO:0000256" key="5">
    <source>
        <dbReference type="ARBA" id="ARBA00022598"/>
    </source>
</evidence>
<dbReference type="GO" id="GO:0000050">
    <property type="term" value="P:urea cycle"/>
    <property type="evidence" value="ECO:0007669"/>
    <property type="project" value="TreeGrafter"/>
</dbReference>
<dbReference type="SUPFAM" id="SSF69864">
    <property type="entry name" value="Argininosuccinate synthetase, C-terminal domain"/>
    <property type="match status" value="1"/>
</dbReference>
<dbReference type="PROSITE" id="PS00565">
    <property type="entry name" value="ARGININOSUCCIN_SYN_2"/>
    <property type="match status" value="1"/>
</dbReference>
<dbReference type="FunFam" id="3.40.50.620:FF:000019">
    <property type="entry name" value="Argininosuccinate synthase"/>
    <property type="match status" value="1"/>
</dbReference>
<protein>
    <recommendedName>
        <fullName evidence="3 9">Argininosuccinate synthase</fullName>
        <ecNumber evidence="3 9">6.3.4.5</ecNumber>
    </recommendedName>
    <alternativeName>
        <fullName evidence="9">Citrulline--aspartate ligase</fullName>
    </alternativeName>
</protein>
<feature type="binding site" evidence="9">
    <location>
        <position position="92"/>
    </location>
    <ligand>
        <name>L-citrulline</name>
        <dbReference type="ChEBI" id="CHEBI:57743"/>
    </ligand>
</feature>
<evidence type="ECO:0000256" key="3">
    <source>
        <dbReference type="ARBA" id="ARBA00012286"/>
    </source>
</evidence>
<feature type="domain" description="Arginosuccinate synthase-like N-terminal" evidence="10">
    <location>
        <begin position="5"/>
        <end position="170"/>
    </location>
</feature>
<dbReference type="GO" id="GO:0005524">
    <property type="term" value="F:ATP binding"/>
    <property type="evidence" value="ECO:0007669"/>
    <property type="project" value="UniProtKB-UniRule"/>
</dbReference>
<keyword evidence="13" id="KW-1185">Reference proteome</keyword>
<comment type="similarity">
    <text evidence="9">Belongs to the argininosuccinate synthase family. Type 1 subfamily.</text>
</comment>
<feature type="binding site" evidence="9">
    <location>
        <position position="127"/>
    </location>
    <ligand>
        <name>L-citrulline</name>
        <dbReference type="ChEBI" id="CHEBI:57743"/>
    </ligand>
</feature>
<proteinExistence type="inferred from homology"/>
<feature type="binding site" evidence="9">
    <location>
        <position position="180"/>
    </location>
    <ligand>
        <name>L-citrulline</name>
        <dbReference type="ChEBI" id="CHEBI:57743"/>
    </ligand>
</feature>
<dbReference type="InterPro" id="IPR018223">
    <property type="entry name" value="Arginosuc_synth_CS"/>
</dbReference>
<dbReference type="Gene3D" id="3.40.50.620">
    <property type="entry name" value="HUPs"/>
    <property type="match status" value="1"/>
</dbReference>
<accession>A0A920CCX0</accession>
<evidence type="ECO:0000259" key="11">
    <source>
        <dbReference type="Pfam" id="PF20979"/>
    </source>
</evidence>
<feature type="binding site" evidence="9">
    <location>
        <position position="87"/>
    </location>
    <ligand>
        <name>L-citrulline</name>
        <dbReference type="ChEBI" id="CHEBI:57743"/>
    </ligand>
</feature>
<comment type="subcellular location">
    <subcellularLocation>
        <location evidence="9">Cytoplasm</location>
    </subcellularLocation>
</comment>
<evidence type="ECO:0000313" key="13">
    <source>
        <dbReference type="Proteomes" id="UP000681162"/>
    </source>
</evidence>
<dbReference type="HAMAP" id="MF_00005">
    <property type="entry name" value="Arg_succ_synth_type1"/>
    <property type="match status" value="1"/>
</dbReference>
<evidence type="ECO:0000256" key="6">
    <source>
        <dbReference type="ARBA" id="ARBA00022605"/>
    </source>
</evidence>
<keyword evidence="6 9" id="KW-0028">Amino-acid biosynthesis</keyword>
<feature type="binding site" evidence="9">
    <location>
        <position position="269"/>
    </location>
    <ligand>
        <name>L-citrulline</name>
        <dbReference type="ChEBI" id="CHEBI:57743"/>
    </ligand>
</feature>
<dbReference type="InterPro" id="IPR023434">
    <property type="entry name" value="Arginosuc_synth_type_1_subfam"/>
</dbReference>
<dbReference type="Pfam" id="PF00764">
    <property type="entry name" value="Arginosuc_synth"/>
    <property type="match status" value="1"/>
</dbReference>
<evidence type="ECO:0000256" key="2">
    <source>
        <dbReference type="ARBA" id="ARBA00011881"/>
    </source>
</evidence>
<dbReference type="Pfam" id="PF20979">
    <property type="entry name" value="Arginosuc_syn_C"/>
    <property type="match status" value="1"/>
</dbReference>
<feature type="binding site" evidence="9">
    <location>
        <position position="36"/>
    </location>
    <ligand>
        <name>ATP</name>
        <dbReference type="ChEBI" id="CHEBI:30616"/>
    </ligand>
</feature>
<feature type="domain" description="Arginosuccinate synthase C-terminal" evidence="11">
    <location>
        <begin position="179"/>
        <end position="402"/>
    </location>
</feature>
<dbReference type="PANTHER" id="PTHR11587">
    <property type="entry name" value="ARGININOSUCCINATE SYNTHASE"/>
    <property type="match status" value="1"/>
</dbReference>
<sequence>MAKEKIVLAYSGGLDTSVILKWLKETYDAEIIAFTADIGQKEELDGLEEKALATGASKVYIDDLREEFAKDFIYPMFQSGALYEGQYLLGTSIARPLIAKRMVEIARAEGATAIAHGATGKGNDQVRFELNAAAIAPDIEVIAPWRLSEFRDRFPGRAEMIAYAEANGIPVTASAAKPYSMDRNLLHISYESGMLEDPWFDASAPENKEMYLLSVSPEDAPDQPEVIELEFEQGNCVAVNGESLDPLGVMEKLNELGGKHGIGRVDMVENRFVGMKSRGVYETPGGTILFTAHRKMESLTMDREVMSLRDSLISRYSNLVYNGFWFAPERLALQALVTESQRNVSGTVRLKLYKGNVIAAGVKSPVSLYNPEIATMEADPTQAYDQGDATGFIRLNALRLKVSAGVEQEQSRRN</sequence>
<dbReference type="GO" id="GO:0006526">
    <property type="term" value="P:L-arginine biosynthetic process"/>
    <property type="evidence" value="ECO:0007669"/>
    <property type="project" value="UniProtKB-UniRule"/>
</dbReference>
<evidence type="ECO:0000313" key="12">
    <source>
        <dbReference type="EMBL" id="GIO35186.1"/>
    </source>
</evidence>
<feature type="binding site" evidence="9">
    <location>
        <position position="123"/>
    </location>
    <ligand>
        <name>L-citrulline</name>
        <dbReference type="ChEBI" id="CHEBI:57743"/>
    </ligand>
</feature>
<comment type="catalytic activity">
    <reaction evidence="9">
        <text>L-citrulline + L-aspartate + ATP = 2-(N(omega)-L-arginino)succinate + AMP + diphosphate + H(+)</text>
        <dbReference type="Rhea" id="RHEA:10932"/>
        <dbReference type="ChEBI" id="CHEBI:15378"/>
        <dbReference type="ChEBI" id="CHEBI:29991"/>
        <dbReference type="ChEBI" id="CHEBI:30616"/>
        <dbReference type="ChEBI" id="CHEBI:33019"/>
        <dbReference type="ChEBI" id="CHEBI:57472"/>
        <dbReference type="ChEBI" id="CHEBI:57743"/>
        <dbReference type="ChEBI" id="CHEBI:456215"/>
        <dbReference type="EC" id="6.3.4.5"/>
    </reaction>
</comment>
<dbReference type="Proteomes" id="UP000681162">
    <property type="component" value="Unassembled WGS sequence"/>
</dbReference>
<keyword evidence="9" id="KW-0963">Cytoplasm</keyword>
<evidence type="ECO:0000256" key="7">
    <source>
        <dbReference type="ARBA" id="ARBA00022741"/>
    </source>
</evidence>
<gene>
    <name evidence="9 12" type="primary">argG</name>
    <name evidence="12" type="ORF">J41TS12_00470</name>
</gene>
<feature type="binding site" evidence="9">
    <location>
        <position position="281"/>
    </location>
    <ligand>
        <name>L-citrulline</name>
        <dbReference type="ChEBI" id="CHEBI:57743"/>
    </ligand>
</feature>
<dbReference type="GO" id="GO:0005737">
    <property type="term" value="C:cytoplasm"/>
    <property type="evidence" value="ECO:0007669"/>
    <property type="project" value="UniProtKB-SubCell"/>
</dbReference>
<reference evidence="12 13" key="1">
    <citation type="submission" date="2021-03" db="EMBL/GenBank/DDBJ databases">
        <title>Antimicrobial resistance genes in bacteria isolated from Japanese honey, and their potential for conferring macrolide and lincosamide resistance in the American foulbrood pathogen Paenibacillus larvae.</title>
        <authorList>
            <person name="Okamoto M."/>
            <person name="Kumagai M."/>
            <person name="Kanamori H."/>
            <person name="Takamatsu D."/>
        </authorList>
    </citation>
    <scope>NUCLEOTIDE SEQUENCE [LARGE SCALE GENOMIC DNA]</scope>
    <source>
        <strain evidence="12 13">J41TS12</strain>
    </source>
</reference>
<dbReference type="Gene3D" id="3.90.1260.10">
    <property type="entry name" value="Argininosuccinate synthetase, chain A, domain 2"/>
    <property type="match status" value="1"/>
</dbReference>
<feature type="binding site" evidence="9">
    <location>
        <position position="189"/>
    </location>
    <ligand>
        <name>L-citrulline</name>
        <dbReference type="ChEBI" id="CHEBI:57743"/>
    </ligand>
</feature>
<dbReference type="InterPro" id="IPR048267">
    <property type="entry name" value="Arginosuc_syn_N"/>
</dbReference>
<evidence type="ECO:0000259" key="10">
    <source>
        <dbReference type="Pfam" id="PF00764"/>
    </source>
</evidence>
<dbReference type="InterPro" id="IPR024074">
    <property type="entry name" value="AS_cat/multimer_dom_body"/>
</dbReference>
<dbReference type="SUPFAM" id="SSF52402">
    <property type="entry name" value="Adenine nucleotide alpha hydrolases-like"/>
    <property type="match status" value="1"/>
</dbReference>
<dbReference type="RefSeq" id="WP_212937658.1">
    <property type="nucleotide sequence ID" value="NZ_BORR01000001.1"/>
</dbReference>